<proteinExistence type="predicted"/>
<accession>A0A0K8S5U8</accession>
<reference evidence="1" key="1">
    <citation type="submission" date="2014-09" db="EMBL/GenBank/DDBJ databases">
        <authorList>
            <person name="Magalhaes I.L.F."/>
            <person name="Oliveira U."/>
            <person name="Santos F.R."/>
            <person name="Vidigal T.H.D.A."/>
            <person name="Brescovit A.D."/>
            <person name="Santos A.J."/>
        </authorList>
    </citation>
    <scope>NUCLEOTIDE SEQUENCE</scope>
</reference>
<sequence>GGRDWGDMLPFVLAAYRNLPHRSTGYSPNFLTFGREVILPGFPKLGLDEFRPHRLWERDLQTARQATIDTLERMWKYRSGMVNARRNPRELNVGQMVYLHRGQMPLNDVRKFTCMWLGPFSIEKKLSAV</sequence>
<feature type="non-terminal residue" evidence="1">
    <location>
        <position position="129"/>
    </location>
</feature>
<dbReference type="Gene3D" id="3.30.420.10">
    <property type="entry name" value="Ribonuclease H-like superfamily/Ribonuclease H"/>
    <property type="match status" value="1"/>
</dbReference>
<feature type="non-terminal residue" evidence="1">
    <location>
        <position position="1"/>
    </location>
</feature>
<dbReference type="GO" id="GO:0003676">
    <property type="term" value="F:nucleic acid binding"/>
    <property type="evidence" value="ECO:0007669"/>
    <property type="project" value="InterPro"/>
</dbReference>
<organism evidence="1">
    <name type="scientific">Lygus hesperus</name>
    <name type="common">Western plant bug</name>
    <dbReference type="NCBI Taxonomy" id="30085"/>
    <lineage>
        <taxon>Eukaryota</taxon>
        <taxon>Metazoa</taxon>
        <taxon>Ecdysozoa</taxon>
        <taxon>Arthropoda</taxon>
        <taxon>Hexapoda</taxon>
        <taxon>Insecta</taxon>
        <taxon>Pterygota</taxon>
        <taxon>Neoptera</taxon>
        <taxon>Paraneoptera</taxon>
        <taxon>Hemiptera</taxon>
        <taxon>Heteroptera</taxon>
        <taxon>Panheteroptera</taxon>
        <taxon>Cimicomorpha</taxon>
        <taxon>Miridae</taxon>
        <taxon>Mirini</taxon>
        <taxon>Lygus</taxon>
    </lineage>
</organism>
<name>A0A0K8S5U8_LYGHE</name>
<evidence type="ECO:0000313" key="1">
    <source>
        <dbReference type="EMBL" id="JAG48519.1"/>
    </source>
</evidence>
<dbReference type="AlphaFoldDB" id="A0A0K8S5U8"/>
<dbReference type="InterPro" id="IPR036397">
    <property type="entry name" value="RNaseH_sf"/>
</dbReference>
<dbReference type="EMBL" id="GBRD01017308">
    <property type="protein sequence ID" value="JAG48519.1"/>
    <property type="molecule type" value="Transcribed_RNA"/>
</dbReference>
<protein>
    <submittedName>
        <fullName evidence="1">Uncharacterized protein</fullName>
    </submittedName>
</protein>